<organism evidence="1 2">
    <name type="scientific">Caerostris extrusa</name>
    <name type="common">Bark spider</name>
    <name type="synonym">Caerostris bankana</name>
    <dbReference type="NCBI Taxonomy" id="172846"/>
    <lineage>
        <taxon>Eukaryota</taxon>
        <taxon>Metazoa</taxon>
        <taxon>Ecdysozoa</taxon>
        <taxon>Arthropoda</taxon>
        <taxon>Chelicerata</taxon>
        <taxon>Arachnida</taxon>
        <taxon>Araneae</taxon>
        <taxon>Araneomorphae</taxon>
        <taxon>Entelegynae</taxon>
        <taxon>Araneoidea</taxon>
        <taxon>Araneidae</taxon>
        <taxon>Caerostris</taxon>
    </lineage>
</organism>
<name>A0AAV4NYE8_CAEEX</name>
<protein>
    <submittedName>
        <fullName evidence="1">Uncharacterized protein</fullName>
    </submittedName>
</protein>
<dbReference type="AlphaFoldDB" id="A0AAV4NYE8"/>
<dbReference type="Proteomes" id="UP001054945">
    <property type="component" value="Unassembled WGS sequence"/>
</dbReference>
<sequence length="76" mass="8868">MNGRTHISLNSLPFVGECLSQLREEDDGPHYFRGSLILLDAKSYKINTCEGKKDCPYRNQQDKVVEFIIRPHRFLE</sequence>
<accession>A0AAV4NYE8</accession>
<keyword evidence="2" id="KW-1185">Reference proteome</keyword>
<dbReference type="EMBL" id="BPLR01003855">
    <property type="protein sequence ID" value="GIX89378.1"/>
    <property type="molecule type" value="Genomic_DNA"/>
</dbReference>
<evidence type="ECO:0000313" key="1">
    <source>
        <dbReference type="EMBL" id="GIX89378.1"/>
    </source>
</evidence>
<evidence type="ECO:0000313" key="2">
    <source>
        <dbReference type="Proteomes" id="UP001054945"/>
    </source>
</evidence>
<proteinExistence type="predicted"/>
<comment type="caution">
    <text evidence="1">The sequence shown here is derived from an EMBL/GenBank/DDBJ whole genome shotgun (WGS) entry which is preliminary data.</text>
</comment>
<reference evidence="1 2" key="1">
    <citation type="submission" date="2021-06" db="EMBL/GenBank/DDBJ databases">
        <title>Caerostris extrusa draft genome.</title>
        <authorList>
            <person name="Kono N."/>
            <person name="Arakawa K."/>
        </authorList>
    </citation>
    <scope>NUCLEOTIDE SEQUENCE [LARGE SCALE GENOMIC DNA]</scope>
</reference>
<gene>
    <name evidence="1" type="ORF">CEXT_243771</name>
</gene>